<comment type="cofactor">
    <cofactor evidence="1">
        <name>Mg(2+)</name>
        <dbReference type="ChEBI" id="CHEBI:18420"/>
    </cofactor>
</comment>
<evidence type="ECO:0000313" key="5">
    <source>
        <dbReference type="EMBL" id="RLP79945.1"/>
    </source>
</evidence>
<dbReference type="Pfam" id="PF00293">
    <property type="entry name" value="NUDIX"/>
    <property type="match status" value="1"/>
</dbReference>
<organism evidence="5 6">
    <name type="scientific">Xanthobacter tagetidis</name>
    <dbReference type="NCBI Taxonomy" id="60216"/>
    <lineage>
        <taxon>Bacteria</taxon>
        <taxon>Pseudomonadati</taxon>
        <taxon>Pseudomonadota</taxon>
        <taxon>Alphaproteobacteria</taxon>
        <taxon>Hyphomicrobiales</taxon>
        <taxon>Xanthobacteraceae</taxon>
        <taxon>Xanthobacter</taxon>
    </lineage>
</organism>
<dbReference type="PANTHER" id="PTHR43046">
    <property type="entry name" value="GDP-MANNOSE MANNOSYL HYDROLASE"/>
    <property type="match status" value="1"/>
</dbReference>
<reference evidence="5 6" key="1">
    <citation type="submission" date="2018-10" db="EMBL/GenBank/DDBJ databases">
        <title>Xanthobacter tagetidis genome sequencing and assembly.</title>
        <authorList>
            <person name="Maclea K.S."/>
            <person name="Goen A.E."/>
            <person name="Fatima S.A."/>
        </authorList>
    </citation>
    <scope>NUCLEOTIDE SEQUENCE [LARGE SCALE GENOMIC DNA]</scope>
    <source>
        <strain evidence="5 6">ATCC 700314</strain>
    </source>
</reference>
<proteinExistence type="inferred from homology"/>
<dbReference type="InterPro" id="IPR000086">
    <property type="entry name" value="NUDIX_hydrolase_dom"/>
</dbReference>
<accession>A0A3L7AJ07</accession>
<evidence type="ECO:0000259" key="4">
    <source>
        <dbReference type="PROSITE" id="PS51462"/>
    </source>
</evidence>
<comment type="caution">
    <text evidence="5">The sequence shown here is derived from an EMBL/GenBank/DDBJ whole genome shotgun (WGS) entry which is preliminary data.</text>
</comment>
<dbReference type="RefSeq" id="WP_121622449.1">
    <property type="nucleotide sequence ID" value="NZ_JACIIW010000002.1"/>
</dbReference>
<dbReference type="Gene3D" id="3.90.79.10">
    <property type="entry name" value="Nucleoside Triphosphate Pyrophosphohydrolase"/>
    <property type="match status" value="1"/>
</dbReference>
<dbReference type="CDD" id="cd04680">
    <property type="entry name" value="NUDIX_Hydrolase"/>
    <property type="match status" value="1"/>
</dbReference>
<dbReference type="InterPro" id="IPR020476">
    <property type="entry name" value="Nudix_hydrolase"/>
</dbReference>
<evidence type="ECO:0000256" key="1">
    <source>
        <dbReference type="ARBA" id="ARBA00001946"/>
    </source>
</evidence>
<name>A0A3L7AJ07_9HYPH</name>
<dbReference type="AlphaFoldDB" id="A0A3L7AJ07"/>
<dbReference type="InterPro" id="IPR020084">
    <property type="entry name" value="NUDIX_hydrolase_CS"/>
</dbReference>
<dbReference type="PROSITE" id="PS51462">
    <property type="entry name" value="NUDIX"/>
    <property type="match status" value="1"/>
</dbReference>
<dbReference type="InterPro" id="IPR015797">
    <property type="entry name" value="NUDIX_hydrolase-like_dom_sf"/>
</dbReference>
<evidence type="ECO:0000313" key="6">
    <source>
        <dbReference type="Proteomes" id="UP000269692"/>
    </source>
</evidence>
<dbReference type="OrthoDB" id="9800065at2"/>
<dbReference type="PANTHER" id="PTHR43046:SF14">
    <property type="entry name" value="MUTT_NUDIX FAMILY PROTEIN"/>
    <property type="match status" value="1"/>
</dbReference>
<dbReference type="Proteomes" id="UP000269692">
    <property type="component" value="Unassembled WGS sequence"/>
</dbReference>
<keyword evidence="6" id="KW-1185">Reference proteome</keyword>
<protein>
    <submittedName>
        <fullName evidence="5">NUDIX domain-containing protein</fullName>
    </submittedName>
</protein>
<dbReference type="GO" id="GO:0016787">
    <property type="term" value="F:hydrolase activity"/>
    <property type="evidence" value="ECO:0007669"/>
    <property type="project" value="UniProtKB-KW"/>
</dbReference>
<gene>
    <name evidence="5" type="ORF">D9R14_06170</name>
</gene>
<dbReference type="EMBL" id="RCTF01000004">
    <property type="protein sequence ID" value="RLP79945.1"/>
    <property type="molecule type" value="Genomic_DNA"/>
</dbReference>
<comment type="similarity">
    <text evidence="3">Belongs to the Nudix hydrolase family.</text>
</comment>
<sequence>MLGLIPLIRRVRHGMTLGVRVMAVDPAGRLLLVRHSYLPGWHLPGGGVDFGETAEMAARRELKEEANVEAQGPLAMAGVFFNPRVGGRDHVVLFRAGRIAIGPRPSRNLEILAAEFFPPDALPGDISPATLRRIAEQDGRAPASDMW</sequence>
<dbReference type="SUPFAM" id="SSF55811">
    <property type="entry name" value="Nudix"/>
    <property type="match status" value="1"/>
</dbReference>
<dbReference type="PRINTS" id="PR00502">
    <property type="entry name" value="NUDIXFAMILY"/>
</dbReference>
<evidence type="ECO:0000256" key="3">
    <source>
        <dbReference type="RuleBase" id="RU003476"/>
    </source>
</evidence>
<feature type="domain" description="Nudix hydrolase" evidence="4">
    <location>
        <begin position="14"/>
        <end position="140"/>
    </location>
</feature>
<evidence type="ECO:0000256" key="2">
    <source>
        <dbReference type="ARBA" id="ARBA00022801"/>
    </source>
</evidence>
<dbReference type="PROSITE" id="PS00893">
    <property type="entry name" value="NUDIX_BOX"/>
    <property type="match status" value="1"/>
</dbReference>
<keyword evidence="2 3" id="KW-0378">Hydrolase</keyword>